<dbReference type="Proteomes" id="UP001283361">
    <property type="component" value="Unassembled WGS sequence"/>
</dbReference>
<dbReference type="EMBL" id="JAWDGP010005283">
    <property type="protein sequence ID" value="KAK3758247.1"/>
    <property type="molecule type" value="Genomic_DNA"/>
</dbReference>
<comment type="caution">
    <text evidence="2">The sequence shown here is derived from an EMBL/GenBank/DDBJ whole genome shotgun (WGS) entry which is preliminary data.</text>
</comment>
<protein>
    <submittedName>
        <fullName evidence="2">Uncharacterized protein</fullName>
    </submittedName>
</protein>
<feature type="region of interest" description="Disordered" evidence="1">
    <location>
        <begin position="1"/>
        <end position="21"/>
    </location>
</feature>
<feature type="non-terminal residue" evidence="2">
    <location>
        <position position="1"/>
    </location>
</feature>
<keyword evidence="3" id="KW-1185">Reference proteome</keyword>
<name>A0AAE0YXW1_9GAST</name>
<evidence type="ECO:0000256" key="1">
    <source>
        <dbReference type="SAM" id="MobiDB-lite"/>
    </source>
</evidence>
<organism evidence="2 3">
    <name type="scientific">Elysia crispata</name>
    <name type="common">lettuce slug</name>
    <dbReference type="NCBI Taxonomy" id="231223"/>
    <lineage>
        <taxon>Eukaryota</taxon>
        <taxon>Metazoa</taxon>
        <taxon>Spiralia</taxon>
        <taxon>Lophotrochozoa</taxon>
        <taxon>Mollusca</taxon>
        <taxon>Gastropoda</taxon>
        <taxon>Heterobranchia</taxon>
        <taxon>Euthyneura</taxon>
        <taxon>Panpulmonata</taxon>
        <taxon>Sacoglossa</taxon>
        <taxon>Placobranchoidea</taxon>
        <taxon>Plakobranchidae</taxon>
        <taxon>Elysia</taxon>
    </lineage>
</organism>
<proteinExistence type="predicted"/>
<reference evidence="2" key="1">
    <citation type="journal article" date="2023" name="G3 (Bethesda)">
        <title>A reference genome for the long-term kleptoplast-retaining sea slug Elysia crispata morphotype clarki.</title>
        <authorList>
            <person name="Eastman K.E."/>
            <person name="Pendleton A.L."/>
            <person name="Shaikh M.A."/>
            <person name="Suttiyut T."/>
            <person name="Ogas R."/>
            <person name="Tomko P."/>
            <person name="Gavelis G."/>
            <person name="Widhalm J.R."/>
            <person name="Wisecaver J.H."/>
        </authorList>
    </citation>
    <scope>NUCLEOTIDE SEQUENCE</scope>
    <source>
        <strain evidence="2">ECLA1</strain>
    </source>
</reference>
<evidence type="ECO:0000313" key="2">
    <source>
        <dbReference type="EMBL" id="KAK3758247.1"/>
    </source>
</evidence>
<evidence type="ECO:0000313" key="3">
    <source>
        <dbReference type="Proteomes" id="UP001283361"/>
    </source>
</evidence>
<dbReference type="AlphaFoldDB" id="A0AAE0YXW1"/>
<gene>
    <name evidence="2" type="ORF">RRG08_064091</name>
</gene>
<accession>A0AAE0YXW1</accession>
<sequence>NPWWPSLPHGLRDAGSSTVTRAEGDNVTGQLMPYFLENDLYQNGTTHTGTLISKVKYSYVKHPHSAILLMLGSAKSTGQITIHYESENSCFLQQSRDSQCEAPTCASMRQAREVGLIQAHSL</sequence>